<organism evidence="2 3">
    <name type="scientific">Emericella nidulans (strain FGSC A4 / ATCC 38163 / CBS 112.46 / NRRL 194 / M139)</name>
    <name type="common">Aspergillus nidulans</name>
    <dbReference type="NCBI Taxonomy" id="227321"/>
    <lineage>
        <taxon>Eukaryota</taxon>
        <taxon>Fungi</taxon>
        <taxon>Dikarya</taxon>
        <taxon>Ascomycota</taxon>
        <taxon>Pezizomycotina</taxon>
        <taxon>Eurotiomycetes</taxon>
        <taxon>Eurotiomycetidae</taxon>
        <taxon>Eurotiales</taxon>
        <taxon>Aspergillaceae</taxon>
        <taxon>Aspergillus</taxon>
        <taxon>Aspergillus subgen. Nidulantes</taxon>
    </lineage>
</organism>
<dbReference type="OrthoDB" id="5372553at2759"/>
<proteinExistence type="predicted"/>
<feature type="region of interest" description="Disordered" evidence="1">
    <location>
        <begin position="456"/>
        <end position="493"/>
    </location>
</feature>
<name>Q5B4V1_EMENI</name>
<dbReference type="KEGG" id="ani:ANIA_04429"/>
<feature type="region of interest" description="Disordered" evidence="1">
    <location>
        <begin position="688"/>
        <end position="736"/>
    </location>
</feature>
<accession>Q5B4V1</accession>
<evidence type="ECO:0000256" key="1">
    <source>
        <dbReference type="SAM" id="MobiDB-lite"/>
    </source>
</evidence>
<feature type="compositionally biased region" description="Low complexity" evidence="1">
    <location>
        <begin position="688"/>
        <end position="703"/>
    </location>
</feature>
<keyword evidence="3" id="KW-1185">Reference proteome</keyword>
<feature type="compositionally biased region" description="Polar residues" evidence="1">
    <location>
        <begin position="276"/>
        <end position="292"/>
    </location>
</feature>
<sequence length="736" mass="79537">MAEAATERLNRLQEADLGTARREEISTADHDSNTWLTRLDVIEASRRSNVQGTIEQQLAQANRDCLDAWTKHLDNLLDGQSHRLRLEKELRGGNTHDQQTSNRGQRALKGPTQNKSSNHNAKLQNQAVPHGTLAASVLLSSDVHSSNSSSRVYSQKISSAEEFLVEVRSVTSRRGPEQEPLIQKSKAKVSAKTTDRCGKDACRTPRSRNIVKPKEQKVTTQLTISMTPEDKVEDKFGTTNHDLGAGLVSTESPRETPPTASINTTGQAKTGEKLEPNTQESVATPMDSTPASRPQRVVGTLVDLDSPVESENAAAMSPALQELEGLDFTQSLEPEISQSSTLAVAKRRLDLGRFSHPKQQMTSDLDVLEATTDTEDEESVDEYRREIDIVCQLLQQTHLSKTFLCKLTECKDVLEARLRQRCEPKLGKPQNQQSLTLPDPESEKAEIAAPVKACKAAAPGPKEPHFVRPVVNDNTPTPGDITPTPRVSIPSSPSRLNVSVLQFTPNSCSEQKSFPDATTKSISLEPIADEVVSATQSKSASSEDTVVLATADTPSPESQPSCISIFKSVAQEISGTGHLLGDHLLPGSEYRQPEQSHLYGNHLLPGQRVTPTTIYKQTVPETTEFALAKAAISKPAPAVLSFSPPNKQGQTATKSLPANFTIPLPSEPIRIVDPNILVSSIAKSSSGASAALGAPSSTTLTTAQKTPSMMKSIYAPQLKEAPPSIMDVKKGSPASQ</sequence>
<dbReference type="VEuPathDB" id="FungiDB:AN4429"/>
<protein>
    <submittedName>
        <fullName evidence="2">Uncharacterized protein</fullName>
    </submittedName>
</protein>
<dbReference type="HOGENOM" id="CLU_376835_0_0_1"/>
<feature type="compositionally biased region" description="Polar residues" evidence="1">
    <location>
        <begin position="95"/>
        <end position="104"/>
    </location>
</feature>
<dbReference type="STRING" id="227321.Q5B4V1"/>
<evidence type="ECO:0000313" key="3">
    <source>
        <dbReference type="Proteomes" id="UP000000560"/>
    </source>
</evidence>
<feature type="region of interest" description="Disordered" evidence="1">
    <location>
        <begin position="243"/>
        <end position="294"/>
    </location>
</feature>
<feature type="compositionally biased region" description="Polar residues" evidence="1">
    <location>
        <begin position="111"/>
        <end position="120"/>
    </location>
</feature>
<evidence type="ECO:0000313" key="2">
    <source>
        <dbReference type="EMBL" id="CBF77542.1"/>
    </source>
</evidence>
<dbReference type="EMBL" id="BN001303">
    <property type="protein sequence ID" value="CBF77542.1"/>
    <property type="molecule type" value="Genomic_DNA"/>
</dbReference>
<feature type="compositionally biased region" description="Polar residues" evidence="1">
    <location>
        <begin position="258"/>
        <end position="268"/>
    </location>
</feature>
<dbReference type="Proteomes" id="UP000000560">
    <property type="component" value="Chromosome III"/>
</dbReference>
<reference evidence="3" key="2">
    <citation type="journal article" date="2009" name="Fungal Genet. Biol.">
        <title>The 2008 update of the Aspergillus nidulans genome annotation: a community effort.</title>
        <authorList>
            <person name="Wortman J.R."/>
            <person name="Gilsenan J.M."/>
            <person name="Joardar V."/>
            <person name="Deegan J."/>
            <person name="Clutterbuck J."/>
            <person name="Andersen M.R."/>
            <person name="Archer D."/>
            <person name="Bencina M."/>
            <person name="Braus G."/>
            <person name="Coutinho P."/>
            <person name="von Dohren H."/>
            <person name="Doonan J."/>
            <person name="Driessen A.J."/>
            <person name="Durek P."/>
            <person name="Espeso E."/>
            <person name="Fekete E."/>
            <person name="Flipphi M."/>
            <person name="Estrada C.G."/>
            <person name="Geysens S."/>
            <person name="Goldman G."/>
            <person name="de Groot P.W."/>
            <person name="Hansen K."/>
            <person name="Harris S.D."/>
            <person name="Heinekamp T."/>
            <person name="Helmstaedt K."/>
            <person name="Henrissat B."/>
            <person name="Hofmann G."/>
            <person name="Homan T."/>
            <person name="Horio T."/>
            <person name="Horiuchi H."/>
            <person name="James S."/>
            <person name="Jones M."/>
            <person name="Karaffa L."/>
            <person name="Karanyi Z."/>
            <person name="Kato M."/>
            <person name="Keller N."/>
            <person name="Kelly D.E."/>
            <person name="Kiel J.A."/>
            <person name="Kim J.M."/>
            <person name="van der Klei I.J."/>
            <person name="Klis F.M."/>
            <person name="Kovalchuk A."/>
            <person name="Krasevec N."/>
            <person name="Kubicek C.P."/>
            <person name="Liu B."/>
            <person name="Maccabe A."/>
            <person name="Meyer V."/>
            <person name="Mirabito P."/>
            <person name="Miskei M."/>
            <person name="Mos M."/>
            <person name="Mullins J."/>
            <person name="Nelson D.R."/>
            <person name="Nielsen J."/>
            <person name="Oakley B.R."/>
            <person name="Osmani S.A."/>
            <person name="Pakula T."/>
            <person name="Paszewski A."/>
            <person name="Paulsen I."/>
            <person name="Pilsyk S."/>
            <person name="Pocsi I."/>
            <person name="Punt P.J."/>
            <person name="Ram A.F."/>
            <person name="Ren Q."/>
            <person name="Robellet X."/>
            <person name="Robson G."/>
            <person name="Seiboth B."/>
            <person name="van Solingen P."/>
            <person name="Specht T."/>
            <person name="Sun J."/>
            <person name="Taheri-Talesh N."/>
            <person name="Takeshita N."/>
            <person name="Ussery D."/>
            <person name="vanKuyk P.A."/>
            <person name="Visser H."/>
            <person name="van de Vondervoort P.J."/>
            <person name="de Vries R.P."/>
            <person name="Walton J."/>
            <person name="Xiang X."/>
            <person name="Xiong Y."/>
            <person name="Zeng A.P."/>
            <person name="Brandt B.W."/>
            <person name="Cornell M.J."/>
            <person name="van den Hondel C.A."/>
            <person name="Visser J."/>
            <person name="Oliver S.G."/>
            <person name="Turner G."/>
        </authorList>
    </citation>
    <scope>GENOME REANNOTATION</scope>
    <source>
        <strain evidence="3">FGSC A4 / ATCC 38163 / CBS 112.46 / NRRL 194 / M139</strain>
    </source>
</reference>
<dbReference type="GeneID" id="2872225"/>
<accession>C8V8R0</accession>
<gene>
    <name evidence="2" type="ORF">ANIA_04429</name>
</gene>
<dbReference type="RefSeq" id="XP_662033.1">
    <property type="nucleotide sequence ID" value="XM_656941.1"/>
</dbReference>
<dbReference type="InParanoid" id="Q5B4V1"/>
<dbReference type="OMA" id="SPHARKH"/>
<dbReference type="AlphaFoldDB" id="Q5B4V1"/>
<reference evidence="3" key="1">
    <citation type="journal article" date="2005" name="Nature">
        <title>Sequencing of Aspergillus nidulans and comparative analysis with A. fumigatus and A. oryzae.</title>
        <authorList>
            <person name="Galagan J.E."/>
            <person name="Calvo S.E."/>
            <person name="Cuomo C."/>
            <person name="Ma L.J."/>
            <person name="Wortman J.R."/>
            <person name="Batzoglou S."/>
            <person name="Lee S.I."/>
            <person name="Basturkmen M."/>
            <person name="Spevak C.C."/>
            <person name="Clutterbuck J."/>
            <person name="Kapitonov V."/>
            <person name="Jurka J."/>
            <person name="Scazzocchio C."/>
            <person name="Farman M."/>
            <person name="Butler J."/>
            <person name="Purcell S."/>
            <person name="Harris S."/>
            <person name="Braus G.H."/>
            <person name="Draht O."/>
            <person name="Busch S."/>
            <person name="D'Enfert C."/>
            <person name="Bouchier C."/>
            <person name="Goldman G.H."/>
            <person name="Bell-Pedersen D."/>
            <person name="Griffiths-Jones S."/>
            <person name="Doonan J.H."/>
            <person name="Yu J."/>
            <person name="Vienken K."/>
            <person name="Pain A."/>
            <person name="Freitag M."/>
            <person name="Selker E.U."/>
            <person name="Archer D.B."/>
            <person name="Penalva M.A."/>
            <person name="Oakley B.R."/>
            <person name="Momany M."/>
            <person name="Tanaka T."/>
            <person name="Kumagai T."/>
            <person name="Asai K."/>
            <person name="Machida M."/>
            <person name="Nierman W.C."/>
            <person name="Denning D.W."/>
            <person name="Caddick M."/>
            <person name="Hynes M."/>
            <person name="Paoletti M."/>
            <person name="Fischer R."/>
            <person name="Miller B."/>
            <person name="Dyer P."/>
            <person name="Sachs M.S."/>
            <person name="Osmani S.A."/>
            <person name="Birren B.W."/>
        </authorList>
    </citation>
    <scope>NUCLEOTIDE SEQUENCE [LARGE SCALE GENOMIC DNA]</scope>
    <source>
        <strain evidence="3">FGSC A4 / ATCC 38163 / CBS 112.46 / NRRL 194 / M139</strain>
    </source>
</reference>
<feature type="region of interest" description="Disordered" evidence="1">
    <location>
        <begin position="90"/>
        <end position="120"/>
    </location>
</feature>